<accession>A0A2T0W4V2</accession>
<name>A0A2T0W4V2_9RHOB</name>
<comment type="caution">
    <text evidence="2">The sequence shown here is derived from an EMBL/GenBank/DDBJ whole genome shotgun (WGS) entry which is preliminary data.</text>
</comment>
<dbReference type="InterPro" id="IPR011969">
    <property type="entry name" value="Clan_AA_Asp_peptidase_C"/>
</dbReference>
<keyword evidence="3" id="KW-1185">Reference proteome</keyword>
<organism evidence="2 3">
    <name type="scientific">Yoonia maritima</name>
    <dbReference type="NCBI Taxonomy" id="1435347"/>
    <lineage>
        <taxon>Bacteria</taxon>
        <taxon>Pseudomonadati</taxon>
        <taxon>Pseudomonadota</taxon>
        <taxon>Alphaproteobacteria</taxon>
        <taxon>Rhodobacterales</taxon>
        <taxon>Paracoccaceae</taxon>
        <taxon>Yoonia</taxon>
    </lineage>
</organism>
<proteinExistence type="predicted"/>
<keyword evidence="2" id="KW-0378">Hydrolase</keyword>
<dbReference type="AlphaFoldDB" id="A0A2T0W4V2"/>
<dbReference type="NCBIfam" id="TIGR02281">
    <property type="entry name" value="clan_AA_DTGA"/>
    <property type="match status" value="1"/>
</dbReference>
<dbReference type="InterPro" id="IPR034122">
    <property type="entry name" value="Retropepsin-like_bacterial"/>
</dbReference>
<dbReference type="Gene3D" id="2.40.70.10">
    <property type="entry name" value="Acid Proteases"/>
    <property type="match status" value="1"/>
</dbReference>
<dbReference type="Proteomes" id="UP000238007">
    <property type="component" value="Unassembled WGS sequence"/>
</dbReference>
<dbReference type="CDD" id="cd05483">
    <property type="entry name" value="retropepsin_like_bacteria"/>
    <property type="match status" value="1"/>
</dbReference>
<keyword evidence="1" id="KW-1133">Transmembrane helix</keyword>
<sequence>MTTDQTMRALYLGILGLAIAGSVIVSGRENLNKTLQQAAIWLFIFLGVIGAYGLWEDISRDTAGRQAYLADGRIEVPRSQDGHYYLTLAVNNVPLRFVVDTGASQIVLTQQDAQRIGIDPGKLNYWGYAMTANGEVRTAPVVLDNIALGQIEDTDINAVVNGGEIDMSLLGMTYLNRFDHIEISNNQMVLSR</sequence>
<evidence type="ECO:0000256" key="1">
    <source>
        <dbReference type="SAM" id="Phobius"/>
    </source>
</evidence>
<feature type="transmembrane region" description="Helical" evidence="1">
    <location>
        <begin position="38"/>
        <end position="55"/>
    </location>
</feature>
<feature type="transmembrane region" description="Helical" evidence="1">
    <location>
        <begin position="9"/>
        <end position="26"/>
    </location>
</feature>
<dbReference type="SUPFAM" id="SSF50630">
    <property type="entry name" value="Acid proteases"/>
    <property type="match status" value="1"/>
</dbReference>
<dbReference type="RefSeq" id="WP_106354057.1">
    <property type="nucleotide sequence ID" value="NZ_PVTP01000001.1"/>
</dbReference>
<protein>
    <submittedName>
        <fullName evidence="2">Aspartyl protease family protein</fullName>
    </submittedName>
</protein>
<dbReference type="GO" id="GO:0006508">
    <property type="term" value="P:proteolysis"/>
    <property type="evidence" value="ECO:0007669"/>
    <property type="project" value="UniProtKB-KW"/>
</dbReference>
<keyword evidence="1" id="KW-0812">Transmembrane</keyword>
<evidence type="ECO:0000313" key="3">
    <source>
        <dbReference type="Proteomes" id="UP000238007"/>
    </source>
</evidence>
<dbReference type="EMBL" id="PVTP01000001">
    <property type="protein sequence ID" value="PRY80467.1"/>
    <property type="molecule type" value="Genomic_DNA"/>
</dbReference>
<gene>
    <name evidence="2" type="ORF">CLV80_101321</name>
</gene>
<dbReference type="GO" id="GO:0008233">
    <property type="term" value="F:peptidase activity"/>
    <property type="evidence" value="ECO:0007669"/>
    <property type="project" value="UniProtKB-KW"/>
</dbReference>
<keyword evidence="2" id="KW-0645">Protease</keyword>
<dbReference type="InterPro" id="IPR021109">
    <property type="entry name" value="Peptidase_aspartic_dom_sf"/>
</dbReference>
<dbReference type="OrthoDB" id="7595324at2"/>
<reference evidence="2 3" key="1">
    <citation type="submission" date="2018-03" db="EMBL/GenBank/DDBJ databases">
        <title>Genomic Encyclopedia of Archaeal and Bacterial Type Strains, Phase II (KMG-II): from individual species to whole genera.</title>
        <authorList>
            <person name="Goeker M."/>
        </authorList>
    </citation>
    <scope>NUCLEOTIDE SEQUENCE [LARGE SCALE GENOMIC DNA]</scope>
    <source>
        <strain evidence="2 3">DSM 101533</strain>
    </source>
</reference>
<keyword evidence="1" id="KW-0472">Membrane</keyword>
<dbReference type="Pfam" id="PF13975">
    <property type="entry name" value="gag-asp_proteas"/>
    <property type="match status" value="1"/>
</dbReference>
<evidence type="ECO:0000313" key="2">
    <source>
        <dbReference type="EMBL" id="PRY80467.1"/>
    </source>
</evidence>